<dbReference type="InterPro" id="IPR005908">
    <property type="entry name" value="G1P_thy_trans_l"/>
</dbReference>
<dbReference type="AlphaFoldDB" id="A5YSP0"/>
<sequence length="366" mass="39230">MGRTSTQVNMKGVLLAGGTGTRLYPITHTGPKQLVPVANKPILEYAIEDFKEAGITEIGVVLGHKGRDAIQEYLGDGSRFDVDITYLVQGDPLGLAHAVGCAKDFVGNSPFVVYLGDDLMREGISDMVSDFNSEEYAAGIGLQAVDEPSRYGVVDRDQSGDITELIEKPDDPPSNLALIGIYIFTPAIFDRIERLEPSWRGELEITDAIQGLLDDGYQVQSHVVSGWWKDTGKPGDILHANRLVLDSINHDIAGTVEDEESVTGRVEVHEGAVIEAGAVIRGPASIGPNTQVGSNAYIGPYTSIGSDSRIDNIHIESSVTIGDNEITANKTVVDSLIGRQATITSSENEQPAGSKMIIGRNSTLEL</sequence>
<dbReference type="InterPro" id="IPR029044">
    <property type="entry name" value="Nucleotide-diphossugar_trans"/>
</dbReference>
<name>A5YSP0_9EURY</name>
<dbReference type="Gene3D" id="2.160.10.10">
    <property type="entry name" value="Hexapeptide repeat proteins"/>
    <property type="match status" value="1"/>
</dbReference>
<evidence type="ECO:0000313" key="3">
    <source>
        <dbReference type="EMBL" id="ABQ75997.1"/>
    </source>
</evidence>
<feature type="region of interest" description="Disordered" evidence="1">
    <location>
        <begin position="344"/>
        <end position="366"/>
    </location>
</feature>
<dbReference type="PANTHER" id="PTHR42883:SF2">
    <property type="entry name" value="THYMIDYLYLTRANSFERASE"/>
    <property type="match status" value="1"/>
</dbReference>
<dbReference type="PANTHER" id="PTHR42883">
    <property type="entry name" value="GLUCOSE-1-PHOSPHATE THYMIDYLTRANSFERASE"/>
    <property type="match status" value="1"/>
</dbReference>
<dbReference type="EMBL" id="EF583995">
    <property type="protein sequence ID" value="ABQ75997.1"/>
    <property type="molecule type" value="Genomic_DNA"/>
</dbReference>
<organism evidence="3">
    <name type="scientific">uncultured haloarchaeon</name>
    <dbReference type="NCBI Taxonomy" id="160804"/>
    <lineage>
        <taxon>Archaea</taxon>
        <taxon>Methanobacteriati</taxon>
        <taxon>Methanobacteriota</taxon>
        <taxon>Stenosarchaea group</taxon>
        <taxon>Halobacteria</taxon>
        <taxon>Halobacteriales</taxon>
        <taxon>Halobacteriaceae</taxon>
        <taxon>environmental samples</taxon>
    </lineage>
</organism>
<dbReference type="CDD" id="cd04189">
    <property type="entry name" value="G1P_TT_long"/>
    <property type="match status" value="1"/>
</dbReference>
<proteinExistence type="predicted"/>
<dbReference type="InterPro" id="IPR001451">
    <property type="entry name" value="Hexapep"/>
</dbReference>
<dbReference type="InterPro" id="IPR005835">
    <property type="entry name" value="NTP_transferase_dom"/>
</dbReference>
<dbReference type="Pfam" id="PF00483">
    <property type="entry name" value="NTP_transferase"/>
    <property type="match status" value="1"/>
</dbReference>
<accession>A5YSP0</accession>
<dbReference type="GO" id="GO:0003977">
    <property type="term" value="F:UDP-N-acetylglucosamine diphosphorylase activity"/>
    <property type="evidence" value="ECO:0007669"/>
    <property type="project" value="InterPro"/>
</dbReference>
<dbReference type="NCBIfam" id="TIGR03992">
    <property type="entry name" value="Arch_glmU"/>
    <property type="match status" value="1"/>
</dbReference>
<dbReference type="Pfam" id="PF00132">
    <property type="entry name" value="Hexapep"/>
    <property type="match status" value="1"/>
</dbReference>
<reference evidence="3" key="1">
    <citation type="journal article" date="2007" name="ISME J.">
        <title>Genomic plasticity in prokaryotes: the case of the square haloarchaeon.</title>
        <authorList>
            <person name="Cuadros-Orellana S."/>
            <person name="Martin-Cuadrado A.B."/>
            <person name="Legault B."/>
            <person name="D'Auria G."/>
            <person name="Zhaxybayeva O."/>
            <person name="Papke R.T."/>
            <person name="Rodriguez-Valera F."/>
        </authorList>
    </citation>
    <scope>NUCLEOTIDE SEQUENCE</scope>
</reference>
<dbReference type="InterPro" id="IPR023915">
    <property type="entry name" value="Bifunctiontional_GlmU_arc-type"/>
</dbReference>
<dbReference type="Gene3D" id="3.90.550.10">
    <property type="entry name" value="Spore Coat Polysaccharide Biosynthesis Protein SpsA, Chain A"/>
    <property type="match status" value="1"/>
</dbReference>
<protein>
    <submittedName>
        <fullName evidence="3">Predicted dTDP-glucose pyrophosphorylase</fullName>
    </submittedName>
</protein>
<feature type="domain" description="Nucleotidyl transferase" evidence="2">
    <location>
        <begin position="11"/>
        <end position="245"/>
    </location>
</feature>
<dbReference type="GO" id="GO:0019134">
    <property type="term" value="F:glucosamine-1-phosphate N-acetyltransferase activity"/>
    <property type="evidence" value="ECO:0007669"/>
    <property type="project" value="InterPro"/>
</dbReference>
<evidence type="ECO:0000256" key="1">
    <source>
        <dbReference type="SAM" id="MobiDB-lite"/>
    </source>
</evidence>
<dbReference type="NCBIfam" id="TIGR01208">
    <property type="entry name" value="rmlA_long"/>
    <property type="match status" value="1"/>
</dbReference>
<dbReference type="SUPFAM" id="SSF53448">
    <property type="entry name" value="Nucleotide-diphospho-sugar transferases"/>
    <property type="match status" value="1"/>
</dbReference>
<evidence type="ECO:0000259" key="2">
    <source>
        <dbReference type="Pfam" id="PF00483"/>
    </source>
</evidence>